<dbReference type="Proteomes" id="UP000657918">
    <property type="component" value="Unassembled WGS sequence"/>
</dbReference>
<protein>
    <recommendedName>
        <fullName evidence="3 9">Beta-amylase</fullName>
        <ecNumber evidence="3 9">3.2.1.2</ecNumber>
    </recommendedName>
</protein>
<dbReference type="EC" id="3.2.1.2" evidence="3 9"/>
<evidence type="ECO:0000256" key="6">
    <source>
        <dbReference type="ARBA" id="ARBA00023295"/>
    </source>
</evidence>
<keyword evidence="13" id="KW-1185">Reference proteome</keyword>
<evidence type="ECO:0000313" key="12">
    <source>
        <dbReference type="EMBL" id="KAF9687822.1"/>
    </source>
</evidence>
<dbReference type="Pfam" id="PF01373">
    <property type="entry name" value="Glyco_hydro_14"/>
    <property type="match status" value="2"/>
</dbReference>
<dbReference type="GO" id="GO:0006355">
    <property type="term" value="P:regulation of DNA-templated transcription"/>
    <property type="evidence" value="ECO:0007669"/>
    <property type="project" value="UniProtKB-ARBA"/>
</dbReference>
<dbReference type="GO" id="GO:0016161">
    <property type="term" value="F:beta-amylase activity"/>
    <property type="evidence" value="ECO:0007669"/>
    <property type="project" value="UniProtKB-EC"/>
</dbReference>
<evidence type="ECO:0000256" key="2">
    <source>
        <dbReference type="ARBA" id="ARBA00005652"/>
    </source>
</evidence>
<dbReference type="EMBL" id="JADGMS010000002">
    <property type="protein sequence ID" value="KAF9687822.1"/>
    <property type="molecule type" value="Genomic_DNA"/>
</dbReference>
<evidence type="ECO:0000256" key="7">
    <source>
        <dbReference type="ARBA" id="ARBA00023326"/>
    </source>
</evidence>
<dbReference type="InterPro" id="IPR001554">
    <property type="entry name" value="Glyco_hydro_14"/>
</dbReference>
<evidence type="ECO:0000256" key="4">
    <source>
        <dbReference type="ARBA" id="ARBA00022801"/>
    </source>
</evidence>
<dbReference type="InterPro" id="IPR008540">
    <property type="entry name" value="BES1_N"/>
</dbReference>
<evidence type="ECO:0000259" key="11">
    <source>
        <dbReference type="Pfam" id="PF05687"/>
    </source>
</evidence>
<sequence>MATDIQKLVGTSEEDDDEEMDMDVKEEDNEQNGRKNIAAQIMAGVSGGTTSNSSDNQFQHQQQFQEQVTTPSGGARRSRPLEEKERTKLRERHRRAITARILAGLRRHGNYNLRVRADINDVIAALAREAGWDVLPDGTTFPSRSQGSRPVGCTSAAVTSSSSHLVSQQTPPASLRGVSPGYQTSVEYNTCRMRGVFMPNPSPYNLSASTQSQIPAVVGEGGEQTESDLHIGGSMDTINDKQIADIPPIPKLPERDFAATPFIPVYVMLPLGVINMKCELVDPDGLLKQLKVLKSANVDGIMVDCWWGIVEAHTPQEYNWNGYSRLFQMVRELKLKLQIFSSVWETEQVVAVDHTVNDMSRSFLNSLEDSFWMRSTCFADFLPQVVMSFHECGGNVGDDVCIPLPHWVAEIGRSNPDIFFTDREGRRNPECLSWGIDKERVLRGRTAVEVYFDYMRSFRAEFDEFFVDGIISMVEVGLGPCGELRYPSFPVKHGWRYPGIGEFQCYDQYLLKSLKKTAEARGHPFWARGPDNAGFYNSQPHETGFFCDGGDYDGYYGRFFLNWYTRILVDHGDRVLSLAKLAFEGTQIAVKLSGIHWWYKTASHAAELTAGFYNPCNRDGYAAIAAMLKRHKAALNFSCSELRMVDQQVDFAEALADPEGLVWQVLNAAWEVGIPIASENALPCYDRVTYNKILDNAKPLNDPDGRHFLSFTHHRLSPLLMERQTFMEFERFVKRMHGKVLDASMLARIRRIPNLVLPAMNFTDLGEAVVDLQV</sequence>
<keyword evidence="6 9" id="KW-0326">Glycosidase</keyword>
<evidence type="ECO:0000256" key="8">
    <source>
        <dbReference type="PIRSR" id="PIRSR601554-1"/>
    </source>
</evidence>
<dbReference type="PRINTS" id="PR00842">
    <property type="entry name" value="GLHYDLASE14B"/>
</dbReference>
<feature type="compositionally biased region" description="Acidic residues" evidence="10">
    <location>
        <begin position="12"/>
        <end position="30"/>
    </location>
</feature>
<dbReference type="GO" id="GO:0000272">
    <property type="term" value="P:polysaccharide catabolic process"/>
    <property type="evidence" value="ECO:0007669"/>
    <property type="project" value="UniProtKB-KW"/>
</dbReference>
<name>A0A835N7J2_9ROSI</name>
<accession>A0A835N7J2</accession>
<evidence type="ECO:0000256" key="9">
    <source>
        <dbReference type="RuleBase" id="RU000509"/>
    </source>
</evidence>
<gene>
    <name evidence="12" type="ORF">SADUNF_Sadunf02G0133100</name>
</gene>
<reference evidence="12 13" key="1">
    <citation type="submission" date="2020-10" db="EMBL/GenBank/DDBJ databases">
        <title>Plant Genome Project.</title>
        <authorList>
            <person name="Zhang R.-G."/>
        </authorList>
    </citation>
    <scope>NUCLEOTIDE SEQUENCE [LARGE SCALE GENOMIC DNA]</scope>
    <source>
        <strain evidence="12">FAFU-HL-1</strain>
        <tissue evidence="12">Leaf</tissue>
    </source>
</reference>
<keyword evidence="5 9" id="KW-0119">Carbohydrate metabolism</keyword>
<feature type="active site" description="Proton acceptor" evidence="8">
    <location>
        <position position="679"/>
    </location>
</feature>
<evidence type="ECO:0000313" key="13">
    <source>
        <dbReference type="Proteomes" id="UP000657918"/>
    </source>
</evidence>
<feature type="compositionally biased region" description="Low complexity" evidence="10">
    <location>
        <begin position="57"/>
        <end position="67"/>
    </location>
</feature>
<dbReference type="OrthoDB" id="1660156at2759"/>
<dbReference type="PANTHER" id="PTHR31352">
    <property type="entry name" value="BETA-AMYLASE 1, CHLOROPLASTIC"/>
    <property type="match status" value="1"/>
</dbReference>
<dbReference type="InterPro" id="IPR017853">
    <property type="entry name" value="GH"/>
</dbReference>
<organism evidence="12 13">
    <name type="scientific">Salix dunnii</name>
    <dbReference type="NCBI Taxonomy" id="1413687"/>
    <lineage>
        <taxon>Eukaryota</taxon>
        <taxon>Viridiplantae</taxon>
        <taxon>Streptophyta</taxon>
        <taxon>Embryophyta</taxon>
        <taxon>Tracheophyta</taxon>
        <taxon>Spermatophyta</taxon>
        <taxon>Magnoliopsida</taxon>
        <taxon>eudicotyledons</taxon>
        <taxon>Gunneridae</taxon>
        <taxon>Pentapetalae</taxon>
        <taxon>rosids</taxon>
        <taxon>fabids</taxon>
        <taxon>Malpighiales</taxon>
        <taxon>Salicaceae</taxon>
        <taxon>Saliceae</taxon>
        <taxon>Salix</taxon>
    </lineage>
</organism>
<keyword evidence="7 9" id="KW-0624">Polysaccharide degradation</keyword>
<evidence type="ECO:0000256" key="3">
    <source>
        <dbReference type="ARBA" id="ARBA00012594"/>
    </source>
</evidence>
<evidence type="ECO:0000256" key="10">
    <source>
        <dbReference type="SAM" id="MobiDB-lite"/>
    </source>
</evidence>
<feature type="compositionally biased region" description="Basic and acidic residues" evidence="10">
    <location>
        <begin position="79"/>
        <end position="88"/>
    </location>
</feature>
<feature type="active site" description="Proton donor" evidence="8">
    <location>
        <position position="483"/>
    </location>
</feature>
<dbReference type="InterPro" id="IPR001371">
    <property type="entry name" value="Glyco_hydro_14B_pln"/>
</dbReference>
<dbReference type="Gene3D" id="3.20.20.80">
    <property type="entry name" value="Glycosidases"/>
    <property type="match status" value="1"/>
</dbReference>
<dbReference type="Pfam" id="PF05687">
    <property type="entry name" value="BES1_N"/>
    <property type="match status" value="1"/>
</dbReference>
<feature type="domain" description="BES1/BZR1 plant transcription factor N-terminal" evidence="11">
    <location>
        <begin position="75"/>
        <end position="206"/>
    </location>
</feature>
<dbReference type="PANTHER" id="PTHR31352:SF47">
    <property type="entry name" value="BETA-AMYLASE 7"/>
    <property type="match status" value="1"/>
</dbReference>
<dbReference type="PROSITE" id="PS00506">
    <property type="entry name" value="BETA_AMYLASE_1"/>
    <property type="match status" value="1"/>
</dbReference>
<dbReference type="PRINTS" id="PR00750">
    <property type="entry name" value="BETAAMYLASE"/>
</dbReference>
<dbReference type="SUPFAM" id="SSF51445">
    <property type="entry name" value="(Trans)glycosidases"/>
    <property type="match status" value="1"/>
</dbReference>
<feature type="region of interest" description="Disordered" evidence="10">
    <location>
        <begin position="1"/>
        <end position="90"/>
    </location>
</feature>
<proteinExistence type="inferred from homology"/>
<comment type="similarity">
    <text evidence="2 9">Belongs to the glycosyl hydrolase 14 family.</text>
</comment>
<comment type="caution">
    <text evidence="12">The sequence shown here is derived from an EMBL/GenBank/DDBJ whole genome shotgun (WGS) entry which is preliminary data.</text>
</comment>
<keyword evidence="4 9" id="KW-0378">Hydrolase</keyword>
<comment type="catalytic activity">
    <reaction evidence="1 9">
        <text>Hydrolysis of (1-&gt;4)-alpha-D-glucosidic linkages in polysaccharides so as to remove successive maltose units from the non-reducing ends of the chains.</text>
        <dbReference type="EC" id="3.2.1.2"/>
    </reaction>
</comment>
<dbReference type="InterPro" id="IPR018238">
    <property type="entry name" value="Glyco_hydro_14_CS"/>
</dbReference>
<evidence type="ECO:0000256" key="5">
    <source>
        <dbReference type="ARBA" id="ARBA00023277"/>
    </source>
</evidence>
<dbReference type="AlphaFoldDB" id="A0A835N7J2"/>
<evidence type="ECO:0000256" key="1">
    <source>
        <dbReference type="ARBA" id="ARBA00000546"/>
    </source>
</evidence>